<feature type="region of interest" description="Disordered" evidence="1">
    <location>
        <begin position="186"/>
        <end position="221"/>
    </location>
</feature>
<protein>
    <submittedName>
        <fullName evidence="2">Uncharacterized protein</fullName>
    </submittedName>
</protein>
<organism evidence="2 3">
    <name type="scientific">Purpureocillium lilacinum</name>
    <name type="common">Paecilomyces lilacinus</name>
    <dbReference type="NCBI Taxonomy" id="33203"/>
    <lineage>
        <taxon>Eukaryota</taxon>
        <taxon>Fungi</taxon>
        <taxon>Dikarya</taxon>
        <taxon>Ascomycota</taxon>
        <taxon>Pezizomycotina</taxon>
        <taxon>Sordariomycetes</taxon>
        <taxon>Hypocreomycetidae</taxon>
        <taxon>Hypocreales</taxon>
        <taxon>Ophiocordycipitaceae</taxon>
        <taxon>Purpureocillium</taxon>
    </lineage>
</organism>
<evidence type="ECO:0000313" key="2">
    <source>
        <dbReference type="EMBL" id="KAK4067217.1"/>
    </source>
</evidence>
<sequence length="221" mass="24635">MFTRSSHRSKASSKGKSSKDKSGKSHKQKSGKDKSGQTAVNTGSSSLLKLWCAIYYPQFGNYYHWAFAVSDTADSAWHIFEVTQEVQDGPFTAVHRRTNPTRSQRCVQPLTYLGQMHEGNLSLMIDQIRQITVPGEALSWNCQDYVIEIWDALLGAGIVSPETWQSGRAQMLQYYGQDFGGSGGDESGVSYGYGGYEGYEDDDQDGNQRTVSEEFVYDSDE</sequence>
<feature type="region of interest" description="Disordered" evidence="1">
    <location>
        <begin position="1"/>
        <end position="41"/>
    </location>
</feature>
<accession>A0ABR0BCT8</accession>
<proteinExistence type="predicted"/>
<feature type="compositionally biased region" description="Gly residues" evidence="1">
    <location>
        <begin position="186"/>
        <end position="197"/>
    </location>
</feature>
<feature type="compositionally biased region" description="Basic residues" evidence="1">
    <location>
        <begin position="1"/>
        <end position="13"/>
    </location>
</feature>
<evidence type="ECO:0000256" key="1">
    <source>
        <dbReference type="SAM" id="MobiDB-lite"/>
    </source>
</evidence>
<reference evidence="2 3" key="1">
    <citation type="journal article" date="2024" name="Microbiol. Resour. Announc.">
        <title>Genome annotations for the ascomycete fungi Trichoderma harzianum, Trichoderma aggressivum, and Purpureocillium lilacinum.</title>
        <authorList>
            <person name="Beijen E.P.W."/>
            <person name="Ohm R.A."/>
        </authorList>
    </citation>
    <scope>NUCLEOTIDE SEQUENCE [LARGE SCALE GENOMIC DNA]</scope>
    <source>
        <strain evidence="2 3">CBS 150709</strain>
    </source>
</reference>
<dbReference type="Pfam" id="PF20174">
    <property type="entry name" value="DUF6540"/>
    <property type="match status" value="1"/>
</dbReference>
<gene>
    <name evidence="2" type="ORF">Purlil1_13896</name>
</gene>
<evidence type="ECO:0000313" key="3">
    <source>
        <dbReference type="Proteomes" id="UP001287286"/>
    </source>
</evidence>
<keyword evidence="3" id="KW-1185">Reference proteome</keyword>
<name>A0ABR0BCT8_PURLI</name>
<dbReference type="EMBL" id="JAWRVI010000350">
    <property type="protein sequence ID" value="KAK4067217.1"/>
    <property type="molecule type" value="Genomic_DNA"/>
</dbReference>
<dbReference type="InterPro" id="IPR046670">
    <property type="entry name" value="DUF6540"/>
</dbReference>
<dbReference type="Proteomes" id="UP001287286">
    <property type="component" value="Unassembled WGS sequence"/>
</dbReference>
<comment type="caution">
    <text evidence="2">The sequence shown here is derived from an EMBL/GenBank/DDBJ whole genome shotgun (WGS) entry which is preliminary data.</text>
</comment>